<feature type="region of interest" description="Disordered" evidence="2">
    <location>
        <begin position="1"/>
        <end position="164"/>
    </location>
</feature>
<keyword evidence="1" id="KW-0175">Coiled coil</keyword>
<sequence>MESSDSELGLVEAAKAQRSAGAKRTPPRPLPPATAASTAAAPQPAASSHSSDSEEGFDLIAAAKKQQRASAAVQPASLRHGRTASASPAVGGSPHMHRPTRSSPPAAAAGNSGSDSDSEGQDMVTLAWQHGRQARIVATAAAGSAAAPQRPTSGSAVGATRRELNHSISLAPGIAEVGGEASAAMAPPTAPAQQQPAPPARSQPASQQPSRTGTVVVHEGVPVPSSLLELAAGQLPQLPEAGQEGEGQAVQAPAQLGQPFAFSAGHSRQASSLQGATPHSPRASSQYAATAGSSRSPSRLATAQAGWGEGGSAAALHTHVPGGAAASPASSSPGVPLASLADLGDVLGSVVDGLKSSLSADIGRLEAGWAQRWREQADSTAELRGRLDRMAAASDGQAQEVAGRLQALQGELAQQRSRLEAVERASVAAIQPVGPCSGGDIAPTQGDEPQPASSPAPATSVQAIMRRLSLLESRAAAVAAAAVWGSTNGTDGSEASLAAGSLPGGSKPARAGWCGSPASLASSPRIRTAAPARPASAGPGYGGYGSGSMEEGLPGWRAPSSCGPSRRSRADVDAQVADTHALISGIHGQIAAIKSSPAGATGELHARRAEAASTAQRLDALERTDRCMASVESANLSSVMALERRVRELEGTVEAASTDAATGRAEVKQARAALAALEWRVDKSSDATIGTLKALEARQDKMRSELHAVAGTATLAGAKADSLMAEVARLQRRVHGSGGGGSPLSPGKAAWRLY</sequence>
<evidence type="ECO:0000313" key="3">
    <source>
        <dbReference type="EMBL" id="PRW33219.1"/>
    </source>
</evidence>
<feature type="compositionally biased region" description="Polar residues" evidence="2">
    <location>
        <begin position="266"/>
        <end position="301"/>
    </location>
</feature>
<feature type="compositionally biased region" description="Low complexity" evidence="2">
    <location>
        <begin position="33"/>
        <end position="50"/>
    </location>
</feature>
<protein>
    <submittedName>
        <fullName evidence="3">Uncharacterized protein</fullName>
    </submittedName>
</protein>
<feature type="compositionally biased region" description="Low complexity" evidence="2">
    <location>
        <begin position="134"/>
        <end position="147"/>
    </location>
</feature>
<feature type="compositionally biased region" description="Low complexity" evidence="2">
    <location>
        <begin position="181"/>
        <end position="195"/>
    </location>
</feature>
<feature type="compositionally biased region" description="Low complexity" evidence="2">
    <location>
        <begin position="103"/>
        <end position="115"/>
    </location>
</feature>
<dbReference type="EMBL" id="LHPG02000017">
    <property type="protein sequence ID" value="PRW33219.1"/>
    <property type="molecule type" value="Genomic_DNA"/>
</dbReference>
<evidence type="ECO:0000256" key="1">
    <source>
        <dbReference type="SAM" id="Coils"/>
    </source>
</evidence>
<evidence type="ECO:0000256" key="2">
    <source>
        <dbReference type="SAM" id="MobiDB-lite"/>
    </source>
</evidence>
<gene>
    <name evidence="3" type="ORF">C2E21_7740</name>
</gene>
<feature type="region of interest" description="Disordered" evidence="2">
    <location>
        <begin position="179"/>
        <end position="220"/>
    </location>
</feature>
<dbReference type="OrthoDB" id="10521892at2759"/>
<dbReference type="Proteomes" id="UP000239899">
    <property type="component" value="Unassembled WGS sequence"/>
</dbReference>
<name>A0A2P6TGH7_CHLSO</name>
<feature type="region of interest" description="Disordered" evidence="2">
    <location>
        <begin position="734"/>
        <end position="754"/>
    </location>
</feature>
<organism evidence="3 4">
    <name type="scientific">Chlorella sorokiniana</name>
    <name type="common">Freshwater green alga</name>
    <dbReference type="NCBI Taxonomy" id="3076"/>
    <lineage>
        <taxon>Eukaryota</taxon>
        <taxon>Viridiplantae</taxon>
        <taxon>Chlorophyta</taxon>
        <taxon>core chlorophytes</taxon>
        <taxon>Trebouxiophyceae</taxon>
        <taxon>Chlorellales</taxon>
        <taxon>Chlorellaceae</taxon>
        <taxon>Chlorella clade</taxon>
        <taxon>Chlorella</taxon>
    </lineage>
</organism>
<feature type="compositionally biased region" description="Low complexity" evidence="2">
    <location>
        <begin position="320"/>
        <end position="334"/>
    </location>
</feature>
<comment type="caution">
    <text evidence="3">The sequence shown here is derived from an EMBL/GenBank/DDBJ whole genome shotgun (WGS) entry which is preliminary data.</text>
</comment>
<accession>A0A2P6TGH7</accession>
<feature type="coiled-coil region" evidence="1">
    <location>
        <begin position="398"/>
        <end position="425"/>
    </location>
</feature>
<feature type="region of interest" description="Disordered" evidence="2">
    <location>
        <begin position="232"/>
        <end position="334"/>
    </location>
</feature>
<dbReference type="Gene3D" id="1.10.287.1490">
    <property type="match status" value="1"/>
</dbReference>
<feature type="region of interest" description="Disordered" evidence="2">
    <location>
        <begin position="433"/>
        <end position="459"/>
    </location>
</feature>
<dbReference type="AlphaFoldDB" id="A0A2P6TGH7"/>
<proteinExistence type="predicted"/>
<evidence type="ECO:0000313" key="4">
    <source>
        <dbReference type="Proteomes" id="UP000239899"/>
    </source>
</evidence>
<reference evidence="3 4" key="1">
    <citation type="journal article" date="2018" name="Plant J.">
        <title>Genome sequences of Chlorella sorokiniana UTEX 1602 and Micractinium conductrix SAG 241.80: implications to maltose excretion by a green alga.</title>
        <authorList>
            <person name="Arriola M.B."/>
            <person name="Velmurugan N."/>
            <person name="Zhang Y."/>
            <person name="Plunkett M.H."/>
            <person name="Hondzo H."/>
            <person name="Barney B.M."/>
        </authorList>
    </citation>
    <scope>NUCLEOTIDE SEQUENCE [LARGE SCALE GENOMIC DNA]</scope>
    <source>
        <strain evidence="4">UTEX 1602</strain>
    </source>
</reference>
<keyword evidence="4" id="KW-1185">Reference proteome</keyword>
<feature type="compositionally biased region" description="Low complexity" evidence="2">
    <location>
        <begin position="61"/>
        <end position="72"/>
    </location>
</feature>